<dbReference type="OrthoDB" id="10252509at2759"/>
<dbReference type="Proteomes" id="UP000018201">
    <property type="component" value="Unassembled WGS sequence"/>
</dbReference>
<name>U6H744_9EIME</name>
<feature type="region of interest" description="Disordered" evidence="1">
    <location>
        <begin position="57"/>
        <end position="82"/>
    </location>
</feature>
<proteinExistence type="predicted"/>
<gene>
    <name evidence="2" type="ORF">EPH_0073690</name>
</gene>
<keyword evidence="3" id="KW-1185">Reference proteome</keyword>
<dbReference type="EMBL" id="HG700396">
    <property type="protein sequence ID" value="CDI87707.1"/>
    <property type="molecule type" value="Genomic_DNA"/>
</dbReference>
<dbReference type="VEuPathDB" id="ToxoDB:EPH_0073690"/>
<reference evidence="2" key="2">
    <citation type="submission" date="2013-10" db="EMBL/GenBank/DDBJ databases">
        <authorList>
            <person name="Aslett M."/>
        </authorList>
    </citation>
    <scope>NUCLEOTIDE SEQUENCE [LARGE SCALE GENOMIC DNA]</scope>
    <source>
        <strain evidence="2">Houghton</strain>
    </source>
</reference>
<protein>
    <submittedName>
        <fullName evidence="2">Uncharacterized protein</fullName>
    </submittedName>
</protein>
<accession>U6H744</accession>
<organism evidence="2 3">
    <name type="scientific">Eimeria praecox</name>
    <dbReference type="NCBI Taxonomy" id="51316"/>
    <lineage>
        <taxon>Eukaryota</taxon>
        <taxon>Sar</taxon>
        <taxon>Alveolata</taxon>
        <taxon>Apicomplexa</taxon>
        <taxon>Conoidasida</taxon>
        <taxon>Coccidia</taxon>
        <taxon>Eucoccidiorida</taxon>
        <taxon>Eimeriorina</taxon>
        <taxon>Eimeriidae</taxon>
        <taxon>Eimeria</taxon>
    </lineage>
</organism>
<evidence type="ECO:0000313" key="2">
    <source>
        <dbReference type="EMBL" id="CDI87707.1"/>
    </source>
</evidence>
<evidence type="ECO:0000256" key="1">
    <source>
        <dbReference type="SAM" id="MobiDB-lite"/>
    </source>
</evidence>
<evidence type="ECO:0000313" key="3">
    <source>
        <dbReference type="Proteomes" id="UP000018201"/>
    </source>
</evidence>
<reference evidence="2" key="1">
    <citation type="submission" date="2013-10" db="EMBL/GenBank/DDBJ databases">
        <title>Genomic analysis of the causative agents of coccidiosis in chickens.</title>
        <authorList>
            <person name="Reid A.J."/>
            <person name="Blake D."/>
            <person name="Billington K."/>
            <person name="Browne H."/>
            <person name="Dunn M."/>
            <person name="Hung S."/>
            <person name="Kawahara F."/>
            <person name="Miranda-Saavedra D."/>
            <person name="Mourier T."/>
            <person name="Nagra H."/>
            <person name="Otto T.D."/>
            <person name="Rawlings N."/>
            <person name="Sanchez A."/>
            <person name="Sanders M."/>
            <person name="Subramaniam C."/>
            <person name="Tay Y."/>
            <person name="Dear P."/>
            <person name="Doerig C."/>
            <person name="Gruber A."/>
            <person name="Parkinson J."/>
            <person name="Shirley M."/>
            <person name="Wan K.L."/>
            <person name="Berriman M."/>
            <person name="Tomley F."/>
            <person name="Pain A."/>
        </authorList>
    </citation>
    <scope>NUCLEOTIDE SEQUENCE [LARGE SCALE GENOMIC DNA]</scope>
    <source>
        <strain evidence="2">Houghton</strain>
    </source>
</reference>
<dbReference type="AlphaFoldDB" id="U6H744"/>
<sequence>MLYYLFPAVQPRWLVTVAERLEGADSDEKPDIALKAETSALAQDEAEAAGIDAAMETDGATNGGQAAEDHYRIPDPHLSSPA</sequence>